<reference evidence="2 3" key="1">
    <citation type="submission" date="2023-10" db="EMBL/GenBank/DDBJ databases">
        <title>Novel methanotroph of the genus Methylocapsa from a subarctic wetland.</title>
        <authorList>
            <person name="Belova S.E."/>
            <person name="Oshkin I.Y."/>
            <person name="Miroshnikov K."/>
            <person name="Dedysh S.N."/>
        </authorList>
    </citation>
    <scope>NUCLEOTIDE SEQUENCE [LARGE SCALE GENOMIC DNA]</scope>
    <source>
        <strain evidence="2 3">RX1</strain>
    </source>
</reference>
<keyword evidence="3" id="KW-1185">Reference proteome</keyword>
<name>A0ABZ0HS57_9HYPH</name>
<evidence type="ECO:0000256" key="1">
    <source>
        <dbReference type="SAM" id="Phobius"/>
    </source>
</evidence>
<feature type="transmembrane region" description="Helical" evidence="1">
    <location>
        <begin position="86"/>
        <end position="104"/>
    </location>
</feature>
<dbReference type="Proteomes" id="UP001626536">
    <property type="component" value="Chromosome"/>
</dbReference>
<protein>
    <submittedName>
        <fullName evidence="2">Uncharacterized protein</fullName>
    </submittedName>
</protein>
<feature type="transmembrane region" description="Helical" evidence="1">
    <location>
        <begin position="274"/>
        <end position="295"/>
    </location>
</feature>
<proteinExistence type="predicted"/>
<feature type="transmembrane region" description="Helical" evidence="1">
    <location>
        <begin position="315"/>
        <end position="333"/>
    </location>
</feature>
<accession>A0ABZ0HS57</accession>
<evidence type="ECO:0000313" key="2">
    <source>
        <dbReference type="EMBL" id="WOJ90144.1"/>
    </source>
</evidence>
<dbReference type="EMBL" id="CP136862">
    <property type="protein sequence ID" value="WOJ90144.1"/>
    <property type="molecule type" value="Genomic_DNA"/>
</dbReference>
<keyword evidence="1" id="KW-1133">Transmembrane helix</keyword>
<keyword evidence="1" id="KW-0472">Membrane</keyword>
<organism evidence="2 3">
    <name type="scientific">Methylocapsa polymorpha</name>
    <dbReference type="NCBI Taxonomy" id="3080828"/>
    <lineage>
        <taxon>Bacteria</taxon>
        <taxon>Pseudomonadati</taxon>
        <taxon>Pseudomonadota</taxon>
        <taxon>Alphaproteobacteria</taxon>
        <taxon>Hyphomicrobiales</taxon>
        <taxon>Beijerinckiaceae</taxon>
        <taxon>Methylocapsa</taxon>
    </lineage>
</organism>
<sequence length="336" mass="38592">MLRFMREFRVPWGFMMVMPESSADSPVSYVETRKPEFLKSRNTWEKEKVTLPVEWRMSFNWNDSIGKIIAILFFMLVIISRSRNDLVIILSFSPVLILFSITLIRQWRAQRKFGNGVLTIGIDGFRDTRLSDKFIPWTACKKVDFTQRGRGLWMRPGETVYLKEATPALDGSYYYHGSALETMGHPHVYIEFNAAWSMREKISVHELFAALIAKASPKSATGLEGTQSAHASASEDRPKTRKLWVNLVAVLGIAIFPFALTMATIERKTPSSGIWIALVILSLAPSLGCMIWLLVRHAERLVNFNYYCQDRLAPFRLWLLAPSFFMLLAFDIYKML</sequence>
<gene>
    <name evidence="2" type="ORF">RZS28_02225</name>
</gene>
<dbReference type="RefSeq" id="WP_407339591.1">
    <property type="nucleotide sequence ID" value="NZ_CP136862.1"/>
</dbReference>
<feature type="transmembrane region" description="Helical" evidence="1">
    <location>
        <begin position="64"/>
        <end position="80"/>
    </location>
</feature>
<feature type="transmembrane region" description="Helical" evidence="1">
    <location>
        <begin position="243"/>
        <end position="262"/>
    </location>
</feature>
<keyword evidence="1" id="KW-0812">Transmembrane</keyword>
<evidence type="ECO:0000313" key="3">
    <source>
        <dbReference type="Proteomes" id="UP001626536"/>
    </source>
</evidence>